<evidence type="ECO:0000313" key="4">
    <source>
        <dbReference type="Proteomes" id="UP000031512"/>
    </source>
</evidence>
<dbReference type="GO" id="GO:0006412">
    <property type="term" value="P:translation"/>
    <property type="evidence" value="ECO:0007669"/>
    <property type="project" value="InterPro"/>
</dbReference>
<feature type="domain" description="S5 DRBM" evidence="2">
    <location>
        <begin position="83"/>
        <end position="146"/>
    </location>
</feature>
<dbReference type="InterPro" id="IPR013810">
    <property type="entry name" value="Ribosomal_uS5_N"/>
</dbReference>
<organism evidence="3 4">
    <name type="scientific">Theileria equi strain WA</name>
    <dbReference type="NCBI Taxonomy" id="1537102"/>
    <lineage>
        <taxon>Eukaryota</taxon>
        <taxon>Sar</taxon>
        <taxon>Alveolata</taxon>
        <taxon>Apicomplexa</taxon>
        <taxon>Aconoidasida</taxon>
        <taxon>Piroplasmida</taxon>
        <taxon>Theileriidae</taxon>
        <taxon>Theileria</taxon>
    </lineage>
</organism>
<proteinExistence type="predicted"/>
<dbReference type="GeneID" id="15842119"/>
<keyword evidence="1" id="KW-0689">Ribosomal protein</keyword>
<protein>
    <recommendedName>
        <fullName evidence="2">S5 DRBM domain-containing protein</fullName>
    </recommendedName>
</protein>
<evidence type="ECO:0000256" key="1">
    <source>
        <dbReference type="PROSITE-ProRule" id="PRU00268"/>
    </source>
</evidence>
<dbReference type="GO" id="GO:1990904">
    <property type="term" value="C:ribonucleoprotein complex"/>
    <property type="evidence" value="ECO:0007669"/>
    <property type="project" value="UniProtKB-UniRule"/>
</dbReference>
<evidence type="ECO:0000313" key="3">
    <source>
        <dbReference type="EMBL" id="EKX71956.1"/>
    </source>
</evidence>
<dbReference type="AlphaFoldDB" id="L1L8X1"/>
<dbReference type="GO" id="GO:0003735">
    <property type="term" value="F:structural constituent of ribosome"/>
    <property type="evidence" value="ECO:0007669"/>
    <property type="project" value="UniProtKB-UniRule"/>
</dbReference>
<dbReference type="eggNOG" id="ENOG502QXJ2">
    <property type="taxonomic scope" value="Eukaryota"/>
</dbReference>
<dbReference type="Proteomes" id="UP000031512">
    <property type="component" value="Unassembled WGS sequence"/>
</dbReference>
<dbReference type="GO" id="GO:0005840">
    <property type="term" value="C:ribosome"/>
    <property type="evidence" value="ECO:0007669"/>
    <property type="project" value="UniProtKB-KW"/>
</dbReference>
<reference evidence="3 4" key="1">
    <citation type="journal article" date="2012" name="BMC Genomics">
        <title>Comparative genomic analysis and phylogenetic position of Theileria equi.</title>
        <authorList>
            <person name="Kappmeyer L.S."/>
            <person name="Thiagarajan M."/>
            <person name="Herndon D.R."/>
            <person name="Ramsay J.D."/>
            <person name="Caler E."/>
            <person name="Djikeng A."/>
            <person name="Gillespie J.J."/>
            <person name="Lau A.O."/>
            <person name="Roalson E.H."/>
            <person name="Silva J.C."/>
            <person name="Silva M.G."/>
            <person name="Suarez C.E."/>
            <person name="Ueti M.W."/>
            <person name="Nene V.M."/>
            <person name="Mealey R.H."/>
            <person name="Knowles D.P."/>
            <person name="Brayton K.A."/>
        </authorList>
    </citation>
    <scope>NUCLEOTIDE SEQUENCE [LARGE SCALE GENOMIC DNA]</scope>
    <source>
        <strain evidence="3 4">WA</strain>
    </source>
</reference>
<dbReference type="Pfam" id="PF00333">
    <property type="entry name" value="Ribosomal_S5"/>
    <property type="match status" value="1"/>
</dbReference>
<sequence>MIVDYYKTILTHTTSPTILKILNTLTTYLPLLSPPKIINNIKTPLSFCNKTAIDRTNKNTIITKLNRHITNPISTTTNTQPNLNQIILLIQKTSITLKTNRLTNFKVITGIGNGTKWVGIGQNKNKLLKTALLRSGDNAYKNIYNLKPVYNDYKNLKYKGSKFKIINKPTNIYNLNTYNNLTKLSGDKKIKLIPIKKGAKINTLKAILKFF</sequence>
<dbReference type="SUPFAM" id="SSF54768">
    <property type="entry name" value="dsRNA-binding domain-like"/>
    <property type="match status" value="1"/>
</dbReference>
<accession>L1L8X1</accession>
<name>L1L8X1_THEEQ</name>
<dbReference type="OrthoDB" id="10453508at2759"/>
<comment type="caution">
    <text evidence="3">The sequence shown here is derived from an EMBL/GenBank/DDBJ whole genome shotgun (WGS) entry which is preliminary data.</text>
</comment>
<dbReference type="EMBL" id="ACOU01000009">
    <property type="protein sequence ID" value="EKX71956.1"/>
    <property type="molecule type" value="Genomic_DNA"/>
</dbReference>
<dbReference type="SMR" id="L1L8X1"/>
<dbReference type="VEuPathDB" id="PiroplasmaDB:BEWA_050890"/>
<evidence type="ECO:0000259" key="2">
    <source>
        <dbReference type="PROSITE" id="PS50881"/>
    </source>
</evidence>
<dbReference type="GO" id="GO:0003723">
    <property type="term" value="F:RNA binding"/>
    <property type="evidence" value="ECO:0007669"/>
    <property type="project" value="InterPro"/>
</dbReference>
<dbReference type="PROSITE" id="PS50881">
    <property type="entry name" value="S5_DSRBD"/>
    <property type="match status" value="1"/>
</dbReference>
<keyword evidence="1" id="KW-0687">Ribonucleoprotein</keyword>
<gene>
    <name evidence="3" type="ORF">BEWA_050890</name>
</gene>
<keyword evidence="4" id="KW-1185">Reference proteome</keyword>
<dbReference type="RefSeq" id="XP_025033549.1">
    <property type="nucleotide sequence ID" value="NW_004675960.1"/>
</dbReference>
<dbReference type="Gene3D" id="3.30.160.20">
    <property type="match status" value="1"/>
</dbReference>